<evidence type="ECO:0000259" key="3">
    <source>
        <dbReference type="Pfam" id="PF07687"/>
    </source>
</evidence>
<protein>
    <submittedName>
        <fullName evidence="4">Amidohydrolase</fullName>
    </submittedName>
</protein>
<evidence type="ECO:0000256" key="1">
    <source>
        <dbReference type="ARBA" id="ARBA00022801"/>
    </source>
</evidence>
<feature type="binding site" evidence="2">
    <location>
        <position position="101"/>
    </location>
    <ligand>
        <name>Mn(2+)</name>
        <dbReference type="ChEBI" id="CHEBI:29035"/>
        <label>2</label>
    </ligand>
</feature>
<dbReference type="Gene3D" id="3.30.70.360">
    <property type="match status" value="1"/>
</dbReference>
<dbReference type="AlphaFoldDB" id="A0A4R4VVG1"/>
<feature type="binding site" evidence="2">
    <location>
        <position position="137"/>
    </location>
    <ligand>
        <name>Mn(2+)</name>
        <dbReference type="ChEBI" id="CHEBI:29035"/>
        <label>2</label>
    </ligand>
</feature>
<dbReference type="Proteomes" id="UP000295674">
    <property type="component" value="Unassembled WGS sequence"/>
</dbReference>
<dbReference type="InterPro" id="IPR017439">
    <property type="entry name" value="Amidohydrolase"/>
</dbReference>
<feature type="binding site" evidence="2">
    <location>
        <position position="368"/>
    </location>
    <ligand>
        <name>Mn(2+)</name>
        <dbReference type="ChEBI" id="CHEBI:29035"/>
        <label>2</label>
    </ligand>
</feature>
<dbReference type="PANTHER" id="PTHR11014">
    <property type="entry name" value="PEPTIDASE M20 FAMILY MEMBER"/>
    <property type="match status" value="1"/>
</dbReference>
<dbReference type="InterPro" id="IPR011650">
    <property type="entry name" value="Peptidase_M20_dimer"/>
</dbReference>
<proteinExistence type="predicted"/>
<accession>A0A4R4VVG1</accession>
<feature type="domain" description="Peptidase M20 dimerisation" evidence="3">
    <location>
        <begin position="189"/>
        <end position="285"/>
    </location>
</feature>
<keyword evidence="5" id="KW-1185">Reference proteome</keyword>
<dbReference type="SUPFAM" id="SSF55031">
    <property type="entry name" value="Bacterial exopeptidase dimerisation domain"/>
    <property type="match status" value="1"/>
</dbReference>
<dbReference type="RefSeq" id="WP_132672137.1">
    <property type="nucleotide sequence ID" value="NZ_SMKS01000002.1"/>
</dbReference>
<keyword evidence="1 4" id="KW-0378">Hydrolase</keyword>
<sequence>MSVHEDALAMRDDLIALRHEFHREPEVGLQLPRTQERVLAALDGLPLEISTGRDVSSVTAVLRGGGGGSTVLLRGDMDGLPVRERTGLDFASQTGDTMHACGHDLHTTMLIGAARLLCAHRDRLGGDVVLMFQPGEEGYDGARIMVEEGVLEASGRRVDAAYGLHVFSSDAPQGRFVTRPGTMLSASDELHVSVRGSGGHGSAPHRTQDPVAAISEMITSLQTMVTRQFDMFDPVVLSVGSLHAGNAVNVIPESATFGATVRTFSPESRERMRERSEAVLRAVAAAHGVDVEVEYRQGYPPTRTDVEETAFVDRTIHELFGSERHQTLPNPLSGSEDFSRVLDEVPGGFVGLGAVPDGLDPDTADYNHSPTALFDDAVLADGATLYAELALTRTHVEN</sequence>
<dbReference type="Pfam" id="PF01546">
    <property type="entry name" value="Peptidase_M20"/>
    <property type="match status" value="1"/>
</dbReference>
<dbReference type="GO" id="GO:0046872">
    <property type="term" value="F:metal ion binding"/>
    <property type="evidence" value="ECO:0007669"/>
    <property type="project" value="UniProtKB-KW"/>
</dbReference>
<dbReference type="Gene3D" id="3.40.630.10">
    <property type="entry name" value="Zn peptidases"/>
    <property type="match status" value="1"/>
</dbReference>
<dbReference type="OrthoDB" id="9777385at2"/>
<dbReference type="SUPFAM" id="SSF53187">
    <property type="entry name" value="Zn-dependent exopeptidases"/>
    <property type="match status" value="1"/>
</dbReference>
<dbReference type="NCBIfam" id="TIGR01891">
    <property type="entry name" value="amidohydrolases"/>
    <property type="match status" value="1"/>
</dbReference>
<dbReference type="GO" id="GO:0050118">
    <property type="term" value="F:N-acetyldiaminopimelate deacetylase activity"/>
    <property type="evidence" value="ECO:0007669"/>
    <property type="project" value="UniProtKB-ARBA"/>
</dbReference>
<comment type="caution">
    <text evidence="4">The sequence shown here is derived from an EMBL/GenBank/DDBJ whole genome shotgun (WGS) entry which is preliminary data.</text>
</comment>
<keyword evidence="2" id="KW-0479">Metal-binding</keyword>
<gene>
    <name evidence="4" type="ORF">E1181_02000</name>
</gene>
<dbReference type="PANTHER" id="PTHR11014:SF63">
    <property type="entry name" value="METALLOPEPTIDASE, PUTATIVE (AFU_ORTHOLOGUE AFUA_6G09600)-RELATED"/>
    <property type="match status" value="1"/>
</dbReference>
<dbReference type="GO" id="GO:0019877">
    <property type="term" value="P:diaminopimelate biosynthetic process"/>
    <property type="evidence" value="ECO:0007669"/>
    <property type="project" value="UniProtKB-ARBA"/>
</dbReference>
<feature type="binding site" evidence="2">
    <location>
        <position position="165"/>
    </location>
    <ligand>
        <name>Mn(2+)</name>
        <dbReference type="ChEBI" id="CHEBI:29035"/>
        <label>2</label>
    </ligand>
</feature>
<dbReference type="Pfam" id="PF07687">
    <property type="entry name" value="M20_dimer"/>
    <property type="match status" value="1"/>
</dbReference>
<evidence type="ECO:0000313" key="5">
    <source>
        <dbReference type="Proteomes" id="UP000295674"/>
    </source>
</evidence>
<comment type="cofactor">
    <cofactor evidence="2">
        <name>Mn(2+)</name>
        <dbReference type="ChEBI" id="CHEBI:29035"/>
    </cofactor>
    <text evidence="2">The Mn(2+) ion enhances activity.</text>
</comment>
<reference evidence="4 5" key="1">
    <citation type="submission" date="2019-03" db="EMBL/GenBank/DDBJ databases">
        <title>Draft genome sequences of novel Actinobacteria.</title>
        <authorList>
            <person name="Sahin N."/>
            <person name="Ay H."/>
            <person name="Saygin H."/>
        </authorList>
    </citation>
    <scope>NUCLEOTIDE SEQUENCE [LARGE SCALE GENOMIC DNA]</scope>
    <source>
        <strain evidence="4 5">16K309</strain>
    </source>
</reference>
<dbReference type="CDD" id="cd03886">
    <property type="entry name" value="M20_Acy1"/>
    <property type="match status" value="1"/>
</dbReference>
<dbReference type="PIRSF" id="PIRSF005962">
    <property type="entry name" value="Pept_M20D_amidohydro"/>
    <property type="match status" value="1"/>
</dbReference>
<organism evidence="4 5">
    <name type="scientific">Saccharopolyspora terrae</name>
    <dbReference type="NCBI Taxonomy" id="2530384"/>
    <lineage>
        <taxon>Bacteria</taxon>
        <taxon>Bacillati</taxon>
        <taxon>Actinomycetota</taxon>
        <taxon>Actinomycetes</taxon>
        <taxon>Pseudonocardiales</taxon>
        <taxon>Pseudonocardiaceae</taxon>
        <taxon>Saccharopolyspora</taxon>
    </lineage>
</organism>
<keyword evidence="2" id="KW-0464">Manganese</keyword>
<dbReference type="InterPro" id="IPR002933">
    <property type="entry name" value="Peptidase_M20"/>
</dbReference>
<dbReference type="EMBL" id="SMKS01000002">
    <property type="protein sequence ID" value="TDD10038.1"/>
    <property type="molecule type" value="Genomic_DNA"/>
</dbReference>
<evidence type="ECO:0000313" key="4">
    <source>
        <dbReference type="EMBL" id="TDD10038.1"/>
    </source>
</evidence>
<feature type="binding site" evidence="2">
    <location>
        <position position="103"/>
    </location>
    <ligand>
        <name>Mn(2+)</name>
        <dbReference type="ChEBI" id="CHEBI:29035"/>
        <label>2</label>
    </ligand>
</feature>
<name>A0A4R4VVG1_9PSEU</name>
<evidence type="ECO:0000256" key="2">
    <source>
        <dbReference type="PIRSR" id="PIRSR005962-1"/>
    </source>
</evidence>
<dbReference type="InterPro" id="IPR036264">
    <property type="entry name" value="Bact_exopeptidase_dim_dom"/>
</dbReference>
<dbReference type="FunFam" id="3.30.70.360:FF:000001">
    <property type="entry name" value="N-acetyldiaminopimelate deacetylase"/>
    <property type="match status" value="1"/>
</dbReference>